<dbReference type="Proteomes" id="UP000541444">
    <property type="component" value="Unassembled WGS sequence"/>
</dbReference>
<protein>
    <submittedName>
        <fullName evidence="1">Uncharacterized protein</fullName>
    </submittedName>
</protein>
<accession>A0A7J7MBN7</accession>
<evidence type="ECO:0000313" key="2">
    <source>
        <dbReference type="Proteomes" id="UP000541444"/>
    </source>
</evidence>
<name>A0A7J7MBN7_9MAGN</name>
<evidence type="ECO:0000313" key="1">
    <source>
        <dbReference type="EMBL" id="KAF6152297.1"/>
    </source>
</evidence>
<gene>
    <name evidence="1" type="ORF">GIB67_005951</name>
</gene>
<proteinExistence type="predicted"/>
<reference evidence="1 2" key="1">
    <citation type="journal article" date="2020" name="IScience">
        <title>Genome Sequencing of the Endangered Kingdonia uniflora (Circaeasteraceae, Ranunculales) Reveals Potential Mechanisms of Evolutionary Specialization.</title>
        <authorList>
            <person name="Sun Y."/>
            <person name="Deng T."/>
            <person name="Zhang A."/>
            <person name="Moore M.J."/>
            <person name="Landis J.B."/>
            <person name="Lin N."/>
            <person name="Zhang H."/>
            <person name="Zhang X."/>
            <person name="Huang J."/>
            <person name="Zhang X."/>
            <person name="Sun H."/>
            <person name="Wang H."/>
        </authorList>
    </citation>
    <scope>NUCLEOTIDE SEQUENCE [LARGE SCALE GENOMIC DNA]</scope>
    <source>
        <strain evidence="1">TB1705</strain>
        <tissue evidence="1">Leaf</tissue>
    </source>
</reference>
<dbReference type="AlphaFoldDB" id="A0A7J7MBN7"/>
<sequence length="332" mass="37820">MGDDDAKLERRCQFHYAMPQGIDTCQLQKTKRGSTQHLLLSNGGGTHSRLPRIESTFREELNHQKERSWRKYVEVSRCIWPTSYYPWPAATSEEEFKDGVPILPELHNMVIDITAQHRLYTGSGIVSRKMLDDESRLVHSIAITNIIPRSQKNEFSERMKVFIYAFKNDIELDLPNIIIEEMIDASTKTATRSSLPFARLVMTIFTAASYKSIGSMLQTMSTRLGAIEGHLGTIEGQLETIEKDVRGLRPVQKPQESEYDSDAIDIIDHKTSSRGAHFRRAGLQQEKIFSVLEFVGAVMDELSNSPGPRVEVVNTHCREFMQAIEVYIVQSR</sequence>
<dbReference type="EMBL" id="JACGCM010001644">
    <property type="protein sequence ID" value="KAF6152297.1"/>
    <property type="molecule type" value="Genomic_DNA"/>
</dbReference>
<comment type="caution">
    <text evidence="1">The sequence shown here is derived from an EMBL/GenBank/DDBJ whole genome shotgun (WGS) entry which is preliminary data.</text>
</comment>
<organism evidence="1 2">
    <name type="scientific">Kingdonia uniflora</name>
    <dbReference type="NCBI Taxonomy" id="39325"/>
    <lineage>
        <taxon>Eukaryota</taxon>
        <taxon>Viridiplantae</taxon>
        <taxon>Streptophyta</taxon>
        <taxon>Embryophyta</taxon>
        <taxon>Tracheophyta</taxon>
        <taxon>Spermatophyta</taxon>
        <taxon>Magnoliopsida</taxon>
        <taxon>Ranunculales</taxon>
        <taxon>Circaeasteraceae</taxon>
        <taxon>Kingdonia</taxon>
    </lineage>
</organism>
<keyword evidence="2" id="KW-1185">Reference proteome</keyword>